<evidence type="ECO:0000256" key="5">
    <source>
        <dbReference type="PROSITE-ProRule" id="PRU01091"/>
    </source>
</evidence>
<evidence type="ECO:0000259" key="7">
    <source>
        <dbReference type="PROSITE" id="PS51755"/>
    </source>
</evidence>
<evidence type="ECO:0000313" key="8">
    <source>
        <dbReference type="EMBL" id="MFB9626524.1"/>
    </source>
</evidence>
<dbReference type="InterPro" id="IPR027417">
    <property type="entry name" value="P-loop_NTPase"/>
</dbReference>
<feature type="domain" description="OmpR/PhoB-type" evidence="7">
    <location>
        <begin position="1"/>
        <end position="39"/>
    </location>
</feature>
<feature type="DNA-binding region" description="OmpR/PhoB-type" evidence="5">
    <location>
        <begin position="1"/>
        <end position="39"/>
    </location>
</feature>
<comment type="caution">
    <text evidence="8">The sequence shown here is derived from an EMBL/GenBank/DDBJ whole genome shotgun (WGS) entry which is preliminary data.</text>
</comment>
<feature type="region of interest" description="Disordered" evidence="6">
    <location>
        <begin position="287"/>
        <end position="379"/>
    </location>
</feature>
<feature type="compositionally biased region" description="Basic and acidic residues" evidence="6">
    <location>
        <begin position="349"/>
        <end position="373"/>
    </location>
</feature>
<reference evidence="8 9" key="1">
    <citation type="submission" date="2024-09" db="EMBL/GenBank/DDBJ databases">
        <authorList>
            <person name="Sun Q."/>
            <person name="Mori K."/>
        </authorList>
    </citation>
    <scope>NUCLEOTIDE SEQUENCE [LARGE SCALE GENOMIC DNA]</scope>
    <source>
        <strain evidence="8 9">JCM 3143</strain>
    </source>
</reference>
<dbReference type="Proteomes" id="UP001589532">
    <property type="component" value="Unassembled WGS sequence"/>
</dbReference>
<evidence type="ECO:0000256" key="3">
    <source>
        <dbReference type="ARBA" id="ARBA00023125"/>
    </source>
</evidence>
<evidence type="ECO:0000256" key="1">
    <source>
        <dbReference type="ARBA" id="ARBA00005820"/>
    </source>
</evidence>
<evidence type="ECO:0000313" key="9">
    <source>
        <dbReference type="Proteomes" id="UP001589532"/>
    </source>
</evidence>
<keyword evidence="4" id="KW-0804">Transcription</keyword>
<dbReference type="InterPro" id="IPR011990">
    <property type="entry name" value="TPR-like_helical_dom_sf"/>
</dbReference>
<evidence type="ECO:0000256" key="6">
    <source>
        <dbReference type="SAM" id="MobiDB-lite"/>
    </source>
</evidence>
<feature type="compositionally biased region" description="Basic and acidic residues" evidence="6">
    <location>
        <begin position="324"/>
        <end position="337"/>
    </location>
</feature>
<feature type="compositionally biased region" description="Low complexity" evidence="6">
    <location>
        <begin position="311"/>
        <end position="323"/>
    </location>
</feature>
<dbReference type="EMBL" id="JBHMBW010000023">
    <property type="protein sequence ID" value="MFB9626524.1"/>
    <property type="molecule type" value="Genomic_DNA"/>
</dbReference>
<keyword evidence="3 5" id="KW-0238">DNA-binding</keyword>
<comment type="similarity">
    <text evidence="1">Belongs to the AfsR/DnrI/RedD regulatory family.</text>
</comment>
<keyword evidence="2" id="KW-0805">Transcription regulation</keyword>
<dbReference type="Pfam" id="PF03704">
    <property type="entry name" value="BTAD"/>
    <property type="match status" value="1"/>
</dbReference>
<dbReference type="RefSeq" id="WP_345001042.1">
    <property type="nucleotide sequence ID" value="NZ_BAAAXV010000009.1"/>
</dbReference>
<gene>
    <name evidence="8" type="ORF">ACFFSA_25850</name>
</gene>
<dbReference type="SUPFAM" id="SSF48452">
    <property type="entry name" value="TPR-like"/>
    <property type="match status" value="1"/>
</dbReference>
<evidence type="ECO:0000256" key="2">
    <source>
        <dbReference type="ARBA" id="ARBA00023015"/>
    </source>
</evidence>
<dbReference type="Gene3D" id="1.25.40.10">
    <property type="entry name" value="Tetratricopeptide repeat domain"/>
    <property type="match status" value="1"/>
</dbReference>
<feature type="region of interest" description="Disordered" evidence="6">
    <location>
        <begin position="263"/>
        <end position="282"/>
    </location>
</feature>
<dbReference type="InterPro" id="IPR051677">
    <property type="entry name" value="AfsR-DnrI-RedD_regulator"/>
</dbReference>
<dbReference type="InterPro" id="IPR001867">
    <property type="entry name" value="OmpR/PhoB-type_DNA-bd"/>
</dbReference>
<dbReference type="SUPFAM" id="SSF52540">
    <property type="entry name" value="P-loop containing nucleoside triphosphate hydrolases"/>
    <property type="match status" value="1"/>
</dbReference>
<protein>
    <submittedName>
        <fullName evidence="8">BTAD domain-containing putative transcriptional regulator</fullName>
    </submittedName>
</protein>
<name>A0ABV5S4D3_9ACTN</name>
<keyword evidence="9" id="KW-1185">Reference proteome</keyword>
<dbReference type="Gene3D" id="3.40.50.300">
    <property type="entry name" value="P-loop containing nucleotide triphosphate hydrolases"/>
    <property type="match status" value="1"/>
</dbReference>
<evidence type="ECO:0000256" key="4">
    <source>
        <dbReference type="ARBA" id="ARBA00023163"/>
    </source>
</evidence>
<proteinExistence type="inferred from homology"/>
<dbReference type="CDD" id="cd15831">
    <property type="entry name" value="BTAD"/>
    <property type="match status" value="1"/>
</dbReference>
<dbReference type="SMART" id="SM01043">
    <property type="entry name" value="BTAD"/>
    <property type="match status" value="1"/>
</dbReference>
<dbReference type="PANTHER" id="PTHR35807:SF1">
    <property type="entry name" value="TRANSCRIPTIONAL REGULATOR REDD"/>
    <property type="match status" value="1"/>
</dbReference>
<dbReference type="PROSITE" id="PS51755">
    <property type="entry name" value="OMPR_PHOB"/>
    <property type="match status" value="1"/>
</dbReference>
<dbReference type="InterPro" id="IPR005158">
    <property type="entry name" value="BTAD"/>
</dbReference>
<dbReference type="PANTHER" id="PTHR35807">
    <property type="entry name" value="TRANSCRIPTIONAL REGULATOR REDD-RELATED"/>
    <property type="match status" value="1"/>
</dbReference>
<sequence>MSTLYSYITRLRKALEPDRPPRAATGLLDRQGPGYVLRVRPESVDSERFAALAEHGARLLSDDPPAAAESLATALALWRGPAYADLGDAEVASAEIARLENARLAARQDHAAARLAMGAAVQAVGELESLVREHPLAERSWELLALALYRSGRQGDALAALRTARERLIEELGVDSGPSLRAMEAAVLRQDPALEQAAPKEAATVAEPREPARPRLPVPLTRLIGREAAVSAVRDLLAAHRLVTITGPGGAGKSRVALEIAREHPDEDAGGPPGRAPRPRAGRDLLAGLRPRARRSPRHGGPGGGRRGAPRRGLGPRLPGGLLPRDHGSAGRAQERGHRARRSLAGGLRRGDGHGGEPHEGGRHRDGTPPHREHPWRRRPAYGPAPLLNRRGIFHVSGICAFSGRF</sequence>
<accession>A0ABV5S4D3</accession>
<organism evidence="8 9">
    <name type="scientific">Nonomuraea helvata</name>
    <dbReference type="NCBI Taxonomy" id="37484"/>
    <lineage>
        <taxon>Bacteria</taxon>
        <taxon>Bacillati</taxon>
        <taxon>Actinomycetota</taxon>
        <taxon>Actinomycetes</taxon>
        <taxon>Streptosporangiales</taxon>
        <taxon>Streptosporangiaceae</taxon>
        <taxon>Nonomuraea</taxon>
    </lineage>
</organism>